<keyword evidence="4" id="KW-0805">Transcription regulation</keyword>
<evidence type="ECO:0000256" key="3">
    <source>
        <dbReference type="ARBA" id="ARBA00022737"/>
    </source>
</evidence>
<dbReference type="PROSITE" id="PS50896">
    <property type="entry name" value="LISH"/>
    <property type="match status" value="1"/>
</dbReference>
<organism evidence="9 10">
    <name type="scientific">Porphyridium purpureum</name>
    <name type="common">Red alga</name>
    <name type="synonym">Porphyridium cruentum</name>
    <dbReference type="NCBI Taxonomy" id="35688"/>
    <lineage>
        <taxon>Eukaryota</taxon>
        <taxon>Rhodophyta</taxon>
        <taxon>Bangiophyceae</taxon>
        <taxon>Porphyridiales</taxon>
        <taxon>Porphyridiaceae</taxon>
        <taxon>Porphyridium</taxon>
    </lineage>
</organism>
<evidence type="ECO:0000256" key="8">
    <source>
        <dbReference type="SAM" id="MobiDB-lite"/>
    </source>
</evidence>
<dbReference type="Pfam" id="PF00400">
    <property type="entry name" value="WD40"/>
    <property type="match status" value="7"/>
</dbReference>
<dbReference type="InterPro" id="IPR020472">
    <property type="entry name" value="WD40_PAC1"/>
</dbReference>
<dbReference type="PANTHER" id="PTHR22846">
    <property type="entry name" value="WD40 REPEAT PROTEIN"/>
    <property type="match status" value="1"/>
</dbReference>
<evidence type="ECO:0000313" key="10">
    <source>
        <dbReference type="Proteomes" id="UP000324585"/>
    </source>
</evidence>
<feature type="repeat" description="WD" evidence="7">
    <location>
        <begin position="291"/>
        <end position="332"/>
    </location>
</feature>
<dbReference type="CDD" id="cd00200">
    <property type="entry name" value="WD40"/>
    <property type="match status" value="1"/>
</dbReference>
<feature type="repeat" description="WD" evidence="7">
    <location>
        <begin position="374"/>
        <end position="415"/>
    </location>
</feature>
<gene>
    <name evidence="9" type="ORF">FVE85_4268</name>
</gene>
<dbReference type="SUPFAM" id="SSF50978">
    <property type="entry name" value="WD40 repeat-like"/>
    <property type="match status" value="1"/>
</dbReference>
<evidence type="ECO:0000313" key="9">
    <source>
        <dbReference type="EMBL" id="KAA8494293.1"/>
    </source>
</evidence>
<feature type="repeat" description="WD" evidence="7">
    <location>
        <begin position="459"/>
        <end position="500"/>
    </location>
</feature>
<dbReference type="Proteomes" id="UP000324585">
    <property type="component" value="Unassembled WGS sequence"/>
</dbReference>
<feature type="repeat" description="WD" evidence="7">
    <location>
        <begin position="416"/>
        <end position="459"/>
    </location>
</feature>
<keyword evidence="2 7" id="KW-0853">WD repeat</keyword>
<keyword evidence="6" id="KW-0539">Nucleus</keyword>
<evidence type="ECO:0000256" key="4">
    <source>
        <dbReference type="ARBA" id="ARBA00023015"/>
    </source>
</evidence>
<reference evidence="10" key="1">
    <citation type="journal article" date="2019" name="Nat. Commun.">
        <title>Expansion of phycobilisome linker gene families in mesophilic red algae.</title>
        <authorList>
            <person name="Lee J."/>
            <person name="Kim D."/>
            <person name="Bhattacharya D."/>
            <person name="Yoon H.S."/>
        </authorList>
    </citation>
    <scope>NUCLEOTIDE SEQUENCE [LARGE SCALE GENOMIC DNA]</scope>
    <source>
        <strain evidence="10">CCMP 1328</strain>
    </source>
</reference>
<feature type="region of interest" description="Disordered" evidence="8">
    <location>
        <begin position="127"/>
        <end position="159"/>
    </location>
</feature>
<evidence type="ECO:0000256" key="1">
    <source>
        <dbReference type="ARBA" id="ARBA00004123"/>
    </source>
</evidence>
<dbReference type="FunFam" id="1.20.960.30:FF:000001">
    <property type="entry name" value="F-box-like/WD repeat-containing protein TBL1XR1"/>
    <property type="match status" value="1"/>
</dbReference>
<dbReference type="SMART" id="SM00667">
    <property type="entry name" value="LisH"/>
    <property type="match status" value="1"/>
</dbReference>
<name>A0A5J4YU54_PORPP</name>
<dbReference type="Pfam" id="PF08513">
    <property type="entry name" value="LisH"/>
    <property type="match status" value="1"/>
</dbReference>
<evidence type="ECO:0000256" key="6">
    <source>
        <dbReference type="ARBA" id="ARBA00023242"/>
    </source>
</evidence>
<dbReference type="AlphaFoldDB" id="A0A5J4YU54"/>
<dbReference type="PROSITE" id="PS50294">
    <property type="entry name" value="WD_REPEATS_REGION"/>
    <property type="match status" value="5"/>
</dbReference>
<dbReference type="PROSITE" id="PS00678">
    <property type="entry name" value="WD_REPEATS_1"/>
    <property type="match status" value="2"/>
</dbReference>
<feature type="repeat" description="WD" evidence="7">
    <location>
        <begin position="179"/>
        <end position="210"/>
    </location>
</feature>
<dbReference type="PANTHER" id="PTHR22846:SF2">
    <property type="entry name" value="F-BOX-LIKE_WD REPEAT-CONTAINING PROTEIN EBI"/>
    <property type="match status" value="1"/>
</dbReference>
<dbReference type="GO" id="GO:0003714">
    <property type="term" value="F:transcription corepressor activity"/>
    <property type="evidence" value="ECO:0007669"/>
    <property type="project" value="InterPro"/>
</dbReference>
<dbReference type="InterPro" id="IPR006594">
    <property type="entry name" value="LisH"/>
</dbReference>
<dbReference type="InterPro" id="IPR015943">
    <property type="entry name" value="WD40/YVTN_repeat-like_dom_sf"/>
</dbReference>
<proteinExistence type="predicted"/>
<accession>A0A5J4YU54</accession>
<dbReference type="OMA" id="KWNKCGN"/>
<dbReference type="OrthoDB" id="1367865at2759"/>
<dbReference type="Gene3D" id="1.20.960.30">
    <property type="match status" value="1"/>
</dbReference>
<comment type="subcellular location">
    <subcellularLocation>
        <location evidence="1">Nucleus</location>
    </subcellularLocation>
</comment>
<dbReference type="FunFam" id="2.130.10.10:FF:000218">
    <property type="entry name" value="WD40 repeat-containing protein HOS15"/>
    <property type="match status" value="1"/>
</dbReference>
<dbReference type="InterPro" id="IPR036322">
    <property type="entry name" value="WD40_repeat_dom_sf"/>
</dbReference>
<keyword evidence="10" id="KW-1185">Reference proteome</keyword>
<protein>
    <submittedName>
        <fullName evidence="9">F-box-like/WD repeat-containing protein TBL1XR1</fullName>
    </submittedName>
</protein>
<dbReference type="PROSITE" id="PS50082">
    <property type="entry name" value="WD_REPEATS_2"/>
    <property type="match status" value="5"/>
</dbReference>
<evidence type="ECO:0000256" key="2">
    <source>
        <dbReference type="ARBA" id="ARBA00022574"/>
    </source>
</evidence>
<dbReference type="EMBL" id="VRMN01000005">
    <property type="protein sequence ID" value="KAA8494293.1"/>
    <property type="molecule type" value="Genomic_DNA"/>
</dbReference>
<evidence type="ECO:0000256" key="7">
    <source>
        <dbReference type="PROSITE-ProRule" id="PRU00221"/>
    </source>
</evidence>
<dbReference type="PRINTS" id="PR00320">
    <property type="entry name" value="GPROTEINBRPT"/>
</dbReference>
<dbReference type="InterPro" id="IPR001680">
    <property type="entry name" value="WD40_rpt"/>
</dbReference>
<dbReference type="Gene3D" id="2.130.10.10">
    <property type="entry name" value="YVTN repeat-like/Quinoprotein amine dehydrogenase"/>
    <property type="match status" value="1"/>
</dbReference>
<keyword evidence="5" id="KW-0804">Transcription</keyword>
<sequence>MANMITSEEVNYLIFRYLQESGYTHSAFAFGHESHVYRSNIDGSQIPPGVLLSFLQRGLSYVEIEASLKDRDLKENKDHTGVSSTASVLLDVHRILVSRQALIPPIIAGGGNGAGAAAASNKMAATRNDDAHAANGKTEPLRLASGRESTGARNPFSLSAKAPDVDPELMVNSSDTFVLRAHDKDVFTCSWNPRSSCLATGSADGTVRIWAIPHLFPSASPTAGPAALPALSAPITLHLVNGSVSTKKTSLLKSIECAALDWSPNGLFLCAGVSDGALYVWTETGEPLGTLTKHEAPIFCVKWSPGGAWIASGSVDKSIVLWNAETKTAVRTYKSHEGAVLDVSWLDEKRFASSSCGKTVVVHSVESETPLKIWKGHSNDVNAVRWSPSGTMLASCSDDCSVKLWSLESDTPVATLGLHTKEVCSIAWSPNSADHLLASASFDKTAIVWNVQTRSLVHTLTHKTAVLWVGFNPDGQLIATSTSDRWVFVWSVKDGVLVKAFRAAGDVHDVSWNETGDRLAACLADQTSVVFDALPASSAPIPMDKS</sequence>
<evidence type="ECO:0000256" key="5">
    <source>
        <dbReference type="ARBA" id="ARBA00023163"/>
    </source>
</evidence>
<dbReference type="SMART" id="SM00320">
    <property type="entry name" value="WD40"/>
    <property type="match status" value="8"/>
</dbReference>
<keyword evidence="3" id="KW-0677">Repeat</keyword>
<dbReference type="GO" id="GO:0000118">
    <property type="term" value="C:histone deacetylase complex"/>
    <property type="evidence" value="ECO:0007669"/>
    <property type="project" value="TreeGrafter"/>
</dbReference>
<comment type="caution">
    <text evidence="9">The sequence shown here is derived from an EMBL/GenBank/DDBJ whole genome shotgun (WGS) entry which is preliminary data.</text>
</comment>
<dbReference type="InterPro" id="IPR045183">
    <property type="entry name" value="Ebi-like"/>
</dbReference>
<dbReference type="InterPro" id="IPR019775">
    <property type="entry name" value="WD40_repeat_CS"/>
</dbReference>
<dbReference type="GO" id="GO:0006357">
    <property type="term" value="P:regulation of transcription by RNA polymerase II"/>
    <property type="evidence" value="ECO:0007669"/>
    <property type="project" value="TreeGrafter"/>
</dbReference>